<feature type="domain" description="Reverse transcriptase" evidence="1">
    <location>
        <begin position="1"/>
        <end position="76"/>
    </location>
</feature>
<sequence>MYADDTVLLSESPENLQNMLNTLSNYCYENNLNGNVNKSKIIIFKNGGKIRENETWTYEGKDLEIVKSFNYLGVVFNHNGKFSLTQKTIAQQASKACFGLQRIIHENYLTYKLDVRTSTWNALIYHELGLFPLQIYRKICMIKYWLKLLKGKNMLHALVSCYSDMYDCLLNGKSYNPWLDNVKCILEENGFGNVWISQGVSNEHQFINELTQRLKAELRLQKY</sequence>
<dbReference type="PANTHER" id="PTHR47027:SF20">
    <property type="entry name" value="REVERSE TRANSCRIPTASE-LIKE PROTEIN WITH RNA-DIRECTED DNA POLYMERASE DOMAIN"/>
    <property type="match status" value="1"/>
</dbReference>
<dbReference type="Proteomes" id="UP001347796">
    <property type="component" value="Unassembled WGS sequence"/>
</dbReference>
<dbReference type="AlphaFoldDB" id="A0AAN8QI00"/>
<reference evidence="2 3" key="1">
    <citation type="submission" date="2024-01" db="EMBL/GenBank/DDBJ databases">
        <title>The genome of the rayed Mediterranean limpet Patella caerulea (Linnaeus, 1758).</title>
        <authorList>
            <person name="Anh-Thu Weber A."/>
            <person name="Halstead-Nussloch G."/>
        </authorList>
    </citation>
    <scope>NUCLEOTIDE SEQUENCE [LARGE SCALE GENOMIC DNA]</scope>
    <source>
        <strain evidence="2">AATW-2023a</strain>
        <tissue evidence="2">Whole specimen</tissue>
    </source>
</reference>
<proteinExistence type="predicted"/>
<dbReference type="InterPro" id="IPR043502">
    <property type="entry name" value="DNA/RNA_pol_sf"/>
</dbReference>
<dbReference type="SUPFAM" id="SSF56672">
    <property type="entry name" value="DNA/RNA polymerases"/>
    <property type="match status" value="1"/>
</dbReference>
<dbReference type="EMBL" id="JAZGQO010000001">
    <property type="protein sequence ID" value="KAK6196064.1"/>
    <property type="molecule type" value="Genomic_DNA"/>
</dbReference>
<dbReference type="Pfam" id="PF00078">
    <property type="entry name" value="RVT_1"/>
    <property type="match status" value="1"/>
</dbReference>
<dbReference type="PANTHER" id="PTHR47027">
    <property type="entry name" value="REVERSE TRANSCRIPTASE DOMAIN-CONTAINING PROTEIN"/>
    <property type="match status" value="1"/>
</dbReference>
<protein>
    <recommendedName>
        <fullName evidence="1">Reverse transcriptase domain-containing protein</fullName>
    </recommendedName>
</protein>
<organism evidence="2 3">
    <name type="scientific">Patella caerulea</name>
    <name type="common">Rayed Mediterranean limpet</name>
    <dbReference type="NCBI Taxonomy" id="87958"/>
    <lineage>
        <taxon>Eukaryota</taxon>
        <taxon>Metazoa</taxon>
        <taxon>Spiralia</taxon>
        <taxon>Lophotrochozoa</taxon>
        <taxon>Mollusca</taxon>
        <taxon>Gastropoda</taxon>
        <taxon>Patellogastropoda</taxon>
        <taxon>Patelloidea</taxon>
        <taxon>Patellidae</taxon>
        <taxon>Patella</taxon>
    </lineage>
</organism>
<dbReference type="PROSITE" id="PS50878">
    <property type="entry name" value="RT_POL"/>
    <property type="match status" value="1"/>
</dbReference>
<gene>
    <name evidence="2" type="ORF">SNE40_001359</name>
</gene>
<keyword evidence="3" id="KW-1185">Reference proteome</keyword>
<dbReference type="InterPro" id="IPR000477">
    <property type="entry name" value="RT_dom"/>
</dbReference>
<name>A0AAN8QI00_PATCE</name>
<accession>A0AAN8QI00</accession>
<evidence type="ECO:0000313" key="2">
    <source>
        <dbReference type="EMBL" id="KAK6196064.1"/>
    </source>
</evidence>
<comment type="caution">
    <text evidence="2">The sequence shown here is derived from an EMBL/GenBank/DDBJ whole genome shotgun (WGS) entry which is preliminary data.</text>
</comment>
<evidence type="ECO:0000259" key="1">
    <source>
        <dbReference type="PROSITE" id="PS50878"/>
    </source>
</evidence>
<evidence type="ECO:0000313" key="3">
    <source>
        <dbReference type="Proteomes" id="UP001347796"/>
    </source>
</evidence>